<dbReference type="Gene3D" id="3.40.630.30">
    <property type="match status" value="1"/>
</dbReference>
<name>A0A377G8Y9_9GAMM</name>
<keyword evidence="2" id="KW-1185">Reference proteome</keyword>
<dbReference type="AlphaFoldDB" id="A0A377G8Y9"/>
<accession>A0A377G8Y9</accession>
<dbReference type="EMBL" id="UGGT01000001">
    <property type="protein sequence ID" value="STO20940.1"/>
    <property type="molecule type" value="Genomic_DNA"/>
</dbReference>
<evidence type="ECO:0000313" key="1">
    <source>
        <dbReference type="EMBL" id="STO20940.1"/>
    </source>
</evidence>
<organism evidence="1 2">
    <name type="scientific">Fluoribacter dumoffii</name>
    <dbReference type="NCBI Taxonomy" id="463"/>
    <lineage>
        <taxon>Bacteria</taxon>
        <taxon>Pseudomonadati</taxon>
        <taxon>Pseudomonadota</taxon>
        <taxon>Gammaproteobacteria</taxon>
        <taxon>Legionellales</taxon>
        <taxon>Legionellaceae</taxon>
        <taxon>Fluoribacter</taxon>
    </lineage>
</organism>
<protein>
    <recommendedName>
        <fullName evidence="3">N-acetyltransferase domain-containing protein</fullName>
    </recommendedName>
</protein>
<reference evidence="1 2" key="1">
    <citation type="submission" date="2018-06" db="EMBL/GenBank/DDBJ databases">
        <authorList>
            <consortium name="Pathogen Informatics"/>
            <person name="Doyle S."/>
        </authorList>
    </citation>
    <scope>NUCLEOTIDE SEQUENCE [LARGE SCALE GENOMIC DNA]</scope>
    <source>
        <strain evidence="1 2">NCTC11370</strain>
    </source>
</reference>
<evidence type="ECO:0000313" key="2">
    <source>
        <dbReference type="Proteomes" id="UP000254554"/>
    </source>
</evidence>
<proteinExistence type="predicted"/>
<gene>
    <name evidence="1" type="ORF">NCTC11370_01001</name>
</gene>
<evidence type="ECO:0008006" key="3">
    <source>
        <dbReference type="Google" id="ProtNLM"/>
    </source>
</evidence>
<sequence length="238" mass="27446">MKAKILLSNEYKNTKENLLNIFQVWEETIKDYKKKYDTKDSTLVHAWEVCFERMKFHLLSNRNQLDCFLIFDNSGELQGCALGAKRNHGNFSDTLWGNKSISYHIHDLLTAPWNIKGRAFKDSSDNHPLTDKYKKIGTQLVKVIANHASTQGVSQIVAELVSPWDAGDFFEKCSFTQSRVQAGLAYELPKSKFDQVSNLKIDGECYITVFGTTADMRVRENYPQDFEVETEFNFRFLS</sequence>
<dbReference type="Proteomes" id="UP000254554">
    <property type="component" value="Unassembled WGS sequence"/>
</dbReference>